<accession>A0A2P5E151</accession>
<protein>
    <submittedName>
        <fullName evidence="2">Ribonuclease H-like domain containing protein</fullName>
    </submittedName>
</protein>
<comment type="caution">
    <text evidence="2">The sequence shown here is derived from an EMBL/GenBank/DDBJ whole genome shotgun (WGS) entry which is preliminary data.</text>
</comment>
<dbReference type="EMBL" id="JXTB01000005">
    <property type="protein sequence ID" value="PON79280.1"/>
    <property type="molecule type" value="Genomic_DNA"/>
</dbReference>
<feature type="domain" description="RNase H type-1" evidence="1">
    <location>
        <begin position="39"/>
        <end position="144"/>
    </location>
</feature>
<gene>
    <name evidence="2" type="ORF">PanWU01x14_013960</name>
</gene>
<dbReference type="OrthoDB" id="1747175at2759"/>
<dbReference type="CDD" id="cd06222">
    <property type="entry name" value="RNase_H_like"/>
    <property type="match status" value="1"/>
</dbReference>
<evidence type="ECO:0000313" key="3">
    <source>
        <dbReference type="Proteomes" id="UP000237105"/>
    </source>
</evidence>
<dbReference type="InterPro" id="IPR052929">
    <property type="entry name" value="RNase_H-like_EbsB-rel"/>
</dbReference>
<dbReference type="InterPro" id="IPR002156">
    <property type="entry name" value="RNaseH_domain"/>
</dbReference>
<dbReference type="GO" id="GO:0004523">
    <property type="term" value="F:RNA-DNA hybrid ribonuclease activity"/>
    <property type="evidence" value="ECO:0007669"/>
    <property type="project" value="InterPro"/>
</dbReference>
<reference evidence="3" key="1">
    <citation type="submission" date="2016-06" db="EMBL/GenBank/DDBJ databases">
        <title>Parallel loss of symbiosis genes in relatives of nitrogen-fixing non-legume Parasponia.</title>
        <authorList>
            <person name="Van Velzen R."/>
            <person name="Holmer R."/>
            <person name="Bu F."/>
            <person name="Rutten L."/>
            <person name="Van Zeijl A."/>
            <person name="Liu W."/>
            <person name="Santuari L."/>
            <person name="Cao Q."/>
            <person name="Sharma T."/>
            <person name="Shen D."/>
            <person name="Roswanjaya Y."/>
            <person name="Wardhani T."/>
            <person name="Kalhor M.S."/>
            <person name="Jansen J."/>
            <person name="Van den Hoogen J."/>
            <person name="Gungor B."/>
            <person name="Hartog M."/>
            <person name="Hontelez J."/>
            <person name="Verver J."/>
            <person name="Yang W.-C."/>
            <person name="Schijlen E."/>
            <person name="Repin R."/>
            <person name="Schilthuizen M."/>
            <person name="Schranz E."/>
            <person name="Heidstra R."/>
            <person name="Miyata K."/>
            <person name="Fedorova E."/>
            <person name="Kohlen W."/>
            <person name="Bisseling T."/>
            <person name="Smit S."/>
            <person name="Geurts R."/>
        </authorList>
    </citation>
    <scope>NUCLEOTIDE SEQUENCE [LARGE SCALE GENOMIC DNA]</scope>
    <source>
        <strain evidence="3">cv. WU1-14</strain>
    </source>
</reference>
<dbReference type="GO" id="GO:0003676">
    <property type="term" value="F:nucleic acid binding"/>
    <property type="evidence" value="ECO:0007669"/>
    <property type="project" value="InterPro"/>
</dbReference>
<dbReference type="Proteomes" id="UP000237105">
    <property type="component" value="Unassembled WGS sequence"/>
</dbReference>
<dbReference type="InterPro" id="IPR044730">
    <property type="entry name" value="RNase_H-like_dom_plant"/>
</dbReference>
<evidence type="ECO:0000313" key="2">
    <source>
        <dbReference type="EMBL" id="PON79280.1"/>
    </source>
</evidence>
<dbReference type="SUPFAM" id="SSF53098">
    <property type="entry name" value="Ribonuclease H-like"/>
    <property type="match status" value="1"/>
</dbReference>
<keyword evidence="3" id="KW-1185">Reference proteome</keyword>
<dbReference type="Pfam" id="PF13456">
    <property type="entry name" value="RVT_3"/>
    <property type="match status" value="1"/>
</dbReference>
<sequence length="152" mass="16826">WHEFTGFHCPTTTTSLAPITKRDYKWKPLERDCLKLNIDASTISGFRRIGIGAVIRDHRGRVAMAKKMIGPFTAFIAECHALRVGIRFCEQSNLKISAIETDALNVAAAVHSFSPLSEESSILSDVKHLLQSFSNVGVNFIPIESPIARVAF</sequence>
<evidence type="ECO:0000259" key="1">
    <source>
        <dbReference type="Pfam" id="PF13456"/>
    </source>
</evidence>
<dbReference type="PANTHER" id="PTHR47074:SF11">
    <property type="entry name" value="REVERSE TRANSCRIPTASE-LIKE PROTEIN"/>
    <property type="match status" value="1"/>
</dbReference>
<dbReference type="InterPro" id="IPR012337">
    <property type="entry name" value="RNaseH-like_sf"/>
</dbReference>
<organism evidence="2 3">
    <name type="scientific">Parasponia andersonii</name>
    <name type="common">Sponia andersonii</name>
    <dbReference type="NCBI Taxonomy" id="3476"/>
    <lineage>
        <taxon>Eukaryota</taxon>
        <taxon>Viridiplantae</taxon>
        <taxon>Streptophyta</taxon>
        <taxon>Embryophyta</taxon>
        <taxon>Tracheophyta</taxon>
        <taxon>Spermatophyta</taxon>
        <taxon>Magnoliopsida</taxon>
        <taxon>eudicotyledons</taxon>
        <taxon>Gunneridae</taxon>
        <taxon>Pentapetalae</taxon>
        <taxon>rosids</taxon>
        <taxon>fabids</taxon>
        <taxon>Rosales</taxon>
        <taxon>Cannabaceae</taxon>
        <taxon>Parasponia</taxon>
    </lineage>
</organism>
<name>A0A2P5E151_PARAD</name>
<feature type="non-terminal residue" evidence="2">
    <location>
        <position position="1"/>
    </location>
</feature>
<dbReference type="PANTHER" id="PTHR47074">
    <property type="entry name" value="BNAC02G40300D PROTEIN"/>
    <property type="match status" value="1"/>
</dbReference>
<proteinExistence type="predicted"/>
<dbReference type="Gene3D" id="3.30.420.10">
    <property type="entry name" value="Ribonuclease H-like superfamily/Ribonuclease H"/>
    <property type="match status" value="1"/>
</dbReference>
<dbReference type="AlphaFoldDB" id="A0A2P5E151"/>
<dbReference type="InterPro" id="IPR036397">
    <property type="entry name" value="RNaseH_sf"/>
</dbReference>